<feature type="compositionally biased region" description="Basic and acidic residues" evidence="1">
    <location>
        <begin position="12"/>
        <end position="32"/>
    </location>
</feature>
<evidence type="ECO:0000313" key="3">
    <source>
        <dbReference type="Proteomes" id="UP001295684"/>
    </source>
</evidence>
<reference evidence="2" key="1">
    <citation type="submission" date="2023-07" db="EMBL/GenBank/DDBJ databases">
        <authorList>
            <consortium name="AG Swart"/>
            <person name="Singh M."/>
            <person name="Singh A."/>
            <person name="Seah K."/>
            <person name="Emmerich C."/>
        </authorList>
    </citation>
    <scope>NUCLEOTIDE SEQUENCE</scope>
    <source>
        <strain evidence="2">DP1</strain>
    </source>
</reference>
<dbReference type="Proteomes" id="UP001295684">
    <property type="component" value="Unassembled WGS sequence"/>
</dbReference>
<dbReference type="AlphaFoldDB" id="A0AAD1XQD7"/>
<organism evidence="2 3">
    <name type="scientific">Euplotes crassus</name>
    <dbReference type="NCBI Taxonomy" id="5936"/>
    <lineage>
        <taxon>Eukaryota</taxon>
        <taxon>Sar</taxon>
        <taxon>Alveolata</taxon>
        <taxon>Ciliophora</taxon>
        <taxon>Intramacronucleata</taxon>
        <taxon>Spirotrichea</taxon>
        <taxon>Hypotrichia</taxon>
        <taxon>Euplotida</taxon>
        <taxon>Euplotidae</taxon>
        <taxon>Moneuplotes</taxon>
    </lineage>
</organism>
<feature type="region of interest" description="Disordered" evidence="1">
    <location>
        <begin position="1"/>
        <end position="99"/>
    </location>
</feature>
<keyword evidence="3" id="KW-1185">Reference proteome</keyword>
<protein>
    <submittedName>
        <fullName evidence="2">Uncharacterized protein</fullName>
    </submittedName>
</protein>
<accession>A0AAD1XQD7</accession>
<dbReference type="EMBL" id="CAMPGE010018622">
    <property type="protein sequence ID" value="CAI2377025.1"/>
    <property type="molecule type" value="Genomic_DNA"/>
</dbReference>
<feature type="compositionally biased region" description="Basic residues" evidence="1">
    <location>
        <begin position="62"/>
        <end position="71"/>
    </location>
</feature>
<proteinExistence type="predicted"/>
<name>A0AAD1XQD7_EUPCR</name>
<feature type="compositionally biased region" description="Basic residues" evidence="1">
    <location>
        <begin position="81"/>
        <end position="94"/>
    </location>
</feature>
<gene>
    <name evidence="2" type="ORF">ECRASSUSDP1_LOCUS18406</name>
</gene>
<sequence>MSTKMVPYIEGIIKEESDNGTPETHEDRRSHDQPPPSAHLELDDSECFNKSKTSKDLNSTKPSKKRNPRRKMTLDEETKKCPKKAGLNKKKTRKTSNQNVQKKFKKLMSGSGDLELEMRLMSSKLRRLNRGCAKKAPVVVKSILKSADSTDLRKCKKQVAFDLEEECFY</sequence>
<comment type="caution">
    <text evidence="2">The sequence shown here is derived from an EMBL/GenBank/DDBJ whole genome shotgun (WGS) entry which is preliminary data.</text>
</comment>
<evidence type="ECO:0000256" key="1">
    <source>
        <dbReference type="SAM" id="MobiDB-lite"/>
    </source>
</evidence>
<evidence type="ECO:0000313" key="2">
    <source>
        <dbReference type="EMBL" id="CAI2377025.1"/>
    </source>
</evidence>